<evidence type="ECO:0000313" key="1">
    <source>
        <dbReference type="EMBL" id="CRL43723.1"/>
    </source>
</evidence>
<dbReference type="EMBL" id="LN854557">
    <property type="protein sequence ID" value="CRL46528.1"/>
    <property type="molecule type" value="Genomic_DNA"/>
</dbReference>
<evidence type="ECO:0000313" key="3">
    <source>
        <dbReference type="Proteomes" id="UP000245838"/>
    </source>
</evidence>
<name>A0A193QEZ4_SODGM</name>
<protein>
    <submittedName>
        <fullName evidence="1">Uncharacterized protein</fullName>
    </submittedName>
</protein>
<organism evidence="1 3">
    <name type="scientific">Sodalis glossinidius (strain morsitans)</name>
    <dbReference type="NCBI Taxonomy" id="343509"/>
    <lineage>
        <taxon>Bacteria</taxon>
        <taxon>Pseudomonadati</taxon>
        <taxon>Pseudomonadota</taxon>
        <taxon>Gammaproteobacteria</taxon>
        <taxon>Enterobacterales</taxon>
        <taxon>Bruguierivoracaceae</taxon>
        <taxon>Sodalis</taxon>
    </lineage>
</organism>
<dbReference type="BioCyc" id="SGLO343509:SGP1_RS00920-MONOMER"/>
<sequence length="63" mass="6935">MADEPQRELNDCFYVKLDEPRWMSVPLGELAEFGFMPAGQRIGEHEGVALAGLGLTVTEITPT</sequence>
<dbReference type="Proteomes" id="UP000245838">
    <property type="component" value="Chromosome sggmmb4_Chromosome"/>
</dbReference>
<proteinExistence type="predicted"/>
<dbReference type="BioCyc" id="SGLO343509:SGP1_RS20200-MONOMER"/>
<reference evidence="1 3" key="1">
    <citation type="submission" date="2015-05" db="EMBL/GenBank/DDBJ databases">
        <authorList>
            <person name="Goodhead I."/>
        </authorList>
    </citation>
    <scope>NUCLEOTIDE SEQUENCE [LARGE SCALE GENOMIC DNA]</scope>
    <source>
        <strain evidence="1">B4</strain>
        <strain evidence="3">morsitans</strain>
    </source>
</reference>
<dbReference type="AlphaFoldDB" id="A0A193QEZ4"/>
<evidence type="ECO:0000313" key="2">
    <source>
        <dbReference type="EMBL" id="CRL46528.1"/>
    </source>
</evidence>
<gene>
    <name evidence="1" type="ORF">SGGMMB4_00245</name>
    <name evidence="2" type="ORF">SGGMMB4_05255</name>
</gene>
<accession>A0A193QEZ4</accession>
<dbReference type="EMBL" id="LN854557">
    <property type="protein sequence ID" value="CRL43723.1"/>
    <property type="molecule type" value="Genomic_DNA"/>
</dbReference>